<evidence type="ECO:0000256" key="4">
    <source>
        <dbReference type="ARBA" id="ARBA00022989"/>
    </source>
</evidence>
<dbReference type="AlphaFoldDB" id="A0AAV4SS89"/>
<comment type="caution">
    <text evidence="8">The sequence shown here is derived from an EMBL/GenBank/DDBJ whole genome shotgun (WGS) entry which is preliminary data.</text>
</comment>
<dbReference type="Gene3D" id="1.20.1250.20">
    <property type="entry name" value="MFS general substrate transporter like domains"/>
    <property type="match status" value="1"/>
</dbReference>
<dbReference type="InterPro" id="IPR024989">
    <property type="entry name" value="MFS_assoc_dom"/>
</dbReference>
<reference evidence="8 9" key="1">
    <citation type="submission" date="2021-06" db="EMBL/GenBank/DDBJ databases">
        <title>Caerostris extrusa draft genome.</title>
        <authorList>
            <person name="Kono N."/>
            <person name="Arakawa K."/>
        </authorList>
    </citation>
    <scope>NUCLEOTIDE SEQUENCE [LARGE SCALE GENOMIC DNA]</scope>
</reference>
<dbReference type="GO" id="GO:0016020">
    <property type="term" value="C:membrane"/>
    <property type="evidence" value="ECO:0007669"/>
    <property type="project" value="UniProtKB-SubCell"/>
</dbReference>
<gene>
    <name evidence="8" type="primary">AVEN_87911_1</name>
    <name evidence="8" type="ORF">CEXT_106281</name>
</gene>
<dbReference type="Proteomes" id="UP001054945">
    <property type="component" value="Unassembled WGS sequence"/>
</dbReference>
<organism evidence="8 9">
    <name type="scientific">Caerostris extrusa</name>
    <name type="common">Bark spider</name>
    <name type="synonym">Caerostris bankana</name>
    <dbReference type="NCBI Taxonomy" id="172846"/>
    <lineage>
        <taxon>Eukaryota</taxon>
        <taxon>Metazoa</taxon>
        <taxon>Ecdysozoa</taxon>
        <taxon>Arthropoda</taxon>
        <taxon>Chelicerata</taxon>
        <taxon>Arachnida</taxon>
        <taxon>Araneae</taxon>
        <taxon>Araneomorphae</taxon>
        <taxon>Entelegynae</taxon>
        <taxon>Araneoidea</taxon>
        <taxon>Araneidae</taxon>
        <taxon>Caerostris</taxon>
    </lineage>
</organism>
<evidence type="ECO:0000256" key="3">
    <source>
        <dbReference type="ARBA" id="ARBA00022692"/>
    </source>
</evidence>
<dbReference type="SUPFAM" id="SSF103473">
    <property type="entry name" value="MFS general substrate transporter"/>
    <property type="match status" value="1"/>
</dbReference>
<evidence type="ECO:0000313" key="8">
    <source>
        <dbReference type="EMBL" id="GIY36164.1"/>
    </source>
</evidence>
<protein>
    <submittedName>
        <fullName evidence="8">MFS_1_like domain-containing protein</fullName>
    </submittedName>
</protein>
<keyword evidence="5 6" id="KW-0472">Membrane</keyword>
<dbReference type="PANTHER" id="PTHR16172:SF41">
    <property type="entry name" value="MAJOR FACILITATOR SUPERFAMILY DOMAIN-CONTAINING PROTEIN 6-LIKE"/>
    <property type="match status" value="1"/>
</dbReference>
<feature type="transmembrane region" description="Helical" evidence="6">
    <location>
        <begin position="68"/>
        <end position="88"/>
    </location>
</feature>
<dbReference type="Pfam" id="PF12832">
    <property type="entry name" value="MFS_1_like"/>
    <property type="match status" value="1"/>
</dbReference>
<dbReference type="PANTHER" id="PTHR16172">
    <property type="entry name" value="MAJOR FACILITATOR SUPERFAMILY DOMAIN-CONTAINING PROTEIN 6-LIKE"/>
    <property type="match status" value="1"/>
</dbReference>
<proteinExistence type="inferred from homology"/>
<name>A0AAV4SS89_CAEEX</name>
<feature type="domain" description="Major facilitator superfamily associated" evidence="7">
    <location>
        <begin position="23"/>
        <end position="127"/>
    </location>
</feature>
<evidence type="ECO:0000259" key="7">
    <source>
        <dbReference type="Pfam" id="PF12832"/>
    </source>
</evidence>
<comment type="subcellular location">
    <subcellularLocation>
        <location evidence="1">Membrane</location>
        <topology evidence="1">Multi-pass membrane protein</topology>
    </subcellularLocation>
</comment>
<dbReference type="EMBL" id="BPLR01010017">
    <property type="protein sequence ID" value="GIY36164.1"/>
    <property type="molecule type" value="Genomic_DNA"/>
</dbReference>
<feature type="transmembrane region" description="Helical" evidence="6">
    <location>
        <begin position="27"/>
        <end position="47"/>
    </location>
</feature>
<keyword evidence="4 6" id="KW-1133">Transmembrane helix</keyword>
<evidence type="ECO:0000256" key="5">
    <source>
        <dbReference type="ARBA" id="ARBA00023136"/>
    </source>
</evidence>
<comment type="similarity">
    <text evidence="2">Belongs to the major facilitator superfamily. MFSD6 family.</text>
</comment>
<evidence type="ECO:0000256" key="6">
    <source>
        <dbReference type="SAM" id="Phobius"/>
    </source>
</evidence>
<accession>A0AAV4SS89</accession>
<keyword evidence="9" id="KW-1185">Reference proteome</keyword>
<dbReference type="InterPro" id="IPR051717">
    <property type="entry name" value="MFS_MFSD6"/>
</dbReference>
<keyword evidence="3 6" id="KW-0812">Transmembrane</keyword>
<evidence type="ECO:0000256" key="2">
    <source>
        <dbReference type="ARBA" id="ARBA00005241"/>
    </source>
</evidence>
<feature type="transmembrane region" description="Helical" evidence="6">
    <location>
        <begin position="100"/>
        <end position="121"/>
    </location>
</feature>
<evidence type="ECO:0000313" key="9">
    <source>
        <dbReference type="Proteomes" id="UP001054945"/>
    </source>
</evidence>
<sequence length="129" mass="14378">MAGPSLSALAIQMATYSDEKPNYAASLYLYASLCILTIFSICSLNVEKREPAKNMWKRSLILLKDIDFLFFAMLMLILGGTWGFQLNFKNVYMEELGTPTYLIGLLDTFSALCGLPALFAAKWLTSKIA</sequence>
<dbReference type="InterPro" id="IPR036259">
    <property type="entry name" value="MFS_trans_sf"/>
</dbReference>
<evidence type="ECO:0000256" key="1">
    <source>
        <dbReference type="ARBA" id="ARBA00004141"/>
    </source>
</evidence>